<accession>A0A7W4W615</accession>
<keyword evidence="15" id="KW-1185">Reference proteome</keyword>
<dbReference type="EC" id="3.1.4.-" evidence="14"/>
<dbReference type="PANTHER" id="PTHR47545">
    <property type="entry name" value="MULTIFUNCTIONAL CCA PROTEIN"/>
    <property type="match status" value="1"/>
</dbReference>
<dbReference type="SUPFAM" id="SSF81301">
    <property type="entry name" value="Nucleotidyltransferase"/>
    <property type="match status" value="1"/>
</dbReference>
<evidence type="ECO:0000256" key="3">
    <source>
        <dbReference type="ARBA" id="ARBA00022694"/>
    </source>
</evidence>
<evidence type="ECO:0000256" key="8">
    <source>
        <dbReference type="ARBA" id="ARBA00022840"/>
    </source>
</evidence>
<sequence>MKLADGAQCYKVGGAVRDYLLKRDVKEVDWVVVGSTPQAMLAAGFTQVGKDFPVFLHPSTHEEYALARTERKRGRGYHGFEIDAHPDVTLEEDLQRRDLTVNAMAMTDEGDIIDPYRGQHDLEARLLRHVSPAFAEDPLRVLRTARFAARYHYLGFTIAEETLALMRQLSRSGELATLAKERVWQEIQKGLGEQSPQVMLSTLQDCEALPTLFPEWADSIEPSLLDLLSHSTALSVDCRFALSTSGLSHKVVKCLCTELTVPKVPGHLAQLYATVLPLPHVDDCSPEAAQALLEKADVLRRPELIEQLCAVEALRTGQDYKHLLSAAAAMQAVTSDALIAEGFSGKALGQALREQRLHAIKNALTKG</sequence>
<protein>
    <submittedName>
        <fullName evidence="14">tRNA nucleotidyltransferase (CCA-adding enzyme)</fullName>
        <ecNumber evidence="14">2.7.7.72</ecNumber>
        <ecNumber evidence="14">3.1.3.-</ecNumber>
        <ecNumber evidence="14">3.1.4.-</ecNumber>
    </submittedName>
</protein>
<dbReference type="GO" id="GO:0001680">
    <property type="term" value="P:tRNA 3'-terminal CCA addition"/>
    <property type="evidence" value="ECO:0007669"/>
    <property type="project" value="InterPro"/>
</dbReference>
<feature type="domain" description="Poly A polymerase head" evidence="12">
    <location>
        <begin position="9"/>
        <end position="128"/>
    </location>
</feature>
<keyword evidence="3" id="KW-0819">tRNA processing</keyword>
<evidence type="ECO:0000256" key="5">
    <source>
        <dbReference type="ARBA" id="ARBA00022723"/>
    </source>
</evidence>
<keyword evidence="14" id="KW-0378">Hydrolase</keyword>
<evidence type="ECO:0000256" key="4">
    <source>
        <dbReference type="ARBA" id="ARBA00022695"/>
    </source>
</evidence>
<dbReference type="PIRSF" id="PIRSF000813">
    <property type="entry name" value="CCA_bact"/>
    <property type="match status" value="1"/>
</dbReference>
<dbReference type="GO" id="GO:0004810">
    <property type="term" value="F:CCA tRNA nucleotidyltransferase activity"/>
    <property type="evidence" value="ECO:0007669"/>
    <property type="project" value="UniProtKB-EC"/>
</dbReference>
<keyword evidence="5" id="KW-0479">Metal-binding</keyword>
<reference evidence="14 15" key="1">
    <citation type="submission" date="2020-08" db="EMBL/GenBank/DDBJ databases">
        <title>Genomic Encyclopedia of Type Strains, Phase III (KMG-III): the genomes of soil and plant-associated and newly described type strains.</title>
        <authorList>
            <person name="Whitman W."/>
        </authorList>
    </citation>
    <scope>NUCLEOTIDE SEQUENCE [LARGE SCALE GENOMIC DNA]</scope>
    <source>
        <strain evidence="14 15">CECT 8654</strain>
    </source>
</reference>
<dbReference type="InterPro" id="IPR012006">
    <property type="entry name" value="CCA_bact"/>
</dbReference>
<dbReference type="GO" id="GO:0005524">
    <property type="term" value="F:ATP binding"/>
    <property type="evidence" value="ECO:0007669"/>
    <property type="project" value="UniProtKB-KW"/>
</dbReference>
<dbReference type="InterPro" id="IPR050124">
    <property type="entry name" value="tRNA_CCA-adding_enzyme"/>
</dbReference>
<dbReference type="Gene3D" id="3.30.460.10">
    <property type="entry name" value="Beta Polymerase, domain 2"/>
    <property type="match status" value="1"/>
</dbReference>
<dbReference type="GO" id="GO:0016787">
    <property type="term" value="F:hydrolase activity"/>
    <property type="evidence" value="ECO:0007669"/>
    <property type="project" value="UniProtKB-KW"/>
</dbReference>
<dbReference type="EC" id="2.7.7.72" evidence="14"/>
<dbReference type="Pfam" id="PF01743">
    <property type="entry name" value="PolyA_pol"/>
    <property type="match status" value="1"/>
</dbReference>
<dbReference type="CDD" id="cd05398">
    <property type="entry name" value="NT_ClassII-CCAase"/>
    <property type="match status" value="1"/>
</dbReference>
<dbReference type="GO" id="GO:0046872">
    <property type="term" value="F:metal ion binding"/>
    <property type="evidence" value="ECO:0007669"/>
    <property type="project" value="UniProtKB-KW"/>
</dbReference>
<evidence type="ECO:0000313" key="15">
    <source>
        <dbReference type="Proteomes" id="UP000537130"/>
    </source>
</evidence>
<dbReference type="EMBL" id="JACHWY010000002">
    <property type="protein sequence ID" value="MBB3048126.1"/>
    <property type="molecule type" value="Genomic_DNA"/>
</dbReference>
<comment type="caution">
    <text evidence="14">The sequence shown here is derived from an EMBL/GenBank/DDBJ whole genome shotgun (WGS) entry which is preliminary data.</text>
</comment>
<gene>
    <name evidence="14" type="ORF">FHR99_002392</name>
</gene>
<keyword evidence="2 11" id="KW-0808">Transferase</keyword>
<evidence type="ECO:0000259" key="12">
    <source>
        <dbReference type="Pfam" id="PF01743"/>
    </source>
</evidence>
<dbReference type="GO" id="GO:0042245">
    <property type="term" value="P:RNA repair"/>
    <property type="evidence" value="ECO:0007669"/>
    <property type="project" value="UniProtKB-KW"/>
</dbReference>
<keyword evidence="6" id="KW-0547">Nucleotide-binding</keyword>
<dbReference type="InterPro" id="IPR032828">
    <property type="entry name" value="PolyA_RNA-bd"/>
</dbReference>
<dbReference type="Proteomes" id="UP000537130">
    <property type="component" value="Unassembled WGS sequence"/>
</dbReference>
<dbReference type="EC" id="3.1.3.-" evidence="14"/>
<dbReference type="InterPro" id="IPR002646">
    <property type="entry name" value="PolA_pol_head_dom"/>
</dbReference>
<comment type="similarity">
    <text evidence="11">Belongs to the tRNA nucleotidyltransferase/poly(A) polymerase family.</text>
</comment>
<organism evidence="14 15">
    <name type="scientific">Litorivivens lipolytica</name>
    <dbReference type="NCBI Taxonomy" id="1524264"/>
    <lineage>
        <taxon>Bacteria</taxon>
        <taxon>Pseudomonadati</taxon>
        <taxon>Pseudomonadota</taxon>
        <taxon>Gammaproteobacteria</taxon>
        <taxon>Litorivivens</taxon>
    </lineage>
</organism>
<dbReference type="InterPro" id="IPR043519">
    <property type="entry name" value="NT_sf"/>
</dbReference>
<dbReference type="Pfam" id="PF12627">
    <property type="entry name" value="PolyA_pol_RNAbd"/>
    <property type="match status" value="1"/>
</dbReference>
<evidence type="ECO:0000256" key="7">
    <source>
        <dbReference type="ARBA" id="ARBA00022800"/>
    </source>
</evidence>
<dbReference type="SUPFAM" id="SSF81891">
    <property type="entry name" value="Poly A polymerase C-terminal region-like"/>
    <property type="match status" value="1"/>
</dbReference>
<keyword evidence="9" id="KW-0460">Magnesium</keyword>
<dbReference type="Gene3D" id="1.10.3090.10">
    <property type="entry name" value="cca-adding enzyme, domain 2"/>
    <property type="match status" value="1"/>
</dbReference>
<dbReference type="RefSeq" id="WP_183410889.1">
    <property type="nucleotide sequence ID" value="NZ_JACHWY010000002.1"/>
</dbReference>
<evidence type="ECO:0000256" key="11">
    <source>
        <dbReference type="RuleBase" id="RU003953"/>
    </source>
</evidence>
<comment type="cofactor">
    <cofactor evidence="1">
        <name>Mg(2+)</name>
        <dbReference type="ChEBI" id="CHEBI:18420"/>
    </cofactor>
</comment>
<evidence type="ECO:0000256" key="10">
    <source>
        <dbReference type="ARBA" id="ARBA00022884"/>
    </source>
</evidence>
<feature type="domain" description="tRNA nucleotidyltransferase/poly(A) polymerase RNA and SrmB- binding" evidence="13">
    <location>
        <begin position="155"/>
        <end position="218"/>
    </location>
</feature>
<keyword evidence="10 11" id="KW-0694">RNA-binding</keyword>
<evidence type="ECO:0000256" key="2">
    <source>
        <dbReference type="ARBA" id="ARBA00022679"/>
    </source>
</evidence>
<proteinExistence type="inferred from homology"/>
<evidence type="ECO:0000256" key="9">
    <source>
        <dbReference type="ARBA" id="ARBA00022842"/>
    </source>
</evidence>
<dbReference type="PANTHER" id="PTHR47545:SF1">
    <property type="entry name" value="MULTIFUNCTIONAL CCA PROTEIN"/>
    <property type="match status" value="1"/>
</dbReference>
<dbReference type="GO" id="GO:0003723">
    <property type="term" value="F:RNA binding"/>
    <property type="evidence" value="ECO:0007669"/>
    <property type="project" value="UniProtKB-KW"/>
</dbReference>
<name>A0A7W4W615_9GAMM</name>
<evidence type="ECO:0000313" key="14">
    <source>
        <dbReference type="EMBL" id="MBB3048126.1"/>
    </source>
</evidence>
<dbReference type="AlphaFoldDB" id="A0A7W4W615"/>
<evidence type="ECO:0000256" key="6">
    <source>
        <dbReference type="ARBA" id="ARBA00022741"/>
    </source>
</evidence>
<keyword evidence="8" id="KW-0067">ATP-binding</keyword>
<evidence type="ECO:0000256" key="1">
    <source>
        <dbReference type="ARBA" id="ARBA00001946"/>
    </source>
</evidence>
<keyword evidence="4 14" id="KW-0548">Nucleotidyltransferase</keyword>
<evidence type="ECO:0000259" key="13">
    <source>
        <dbReference type="Pfam" id="PF12627"/>
    </source>
</evidence>
<keyword evidence="7" id="KW-0692">RNA repair</keyword>